<name>A0ACC2XF35_9TREE</name>
<evidence type="ECO:0000313" key="2">
    <source>
        <dbReference type="Proteomes" id="UP001234202"/>
    </source>
</evidence>
<gene>
    <name evidence="1" type="ORF">QFC24_004271</name>
</gene>
<dbReference type="EMBL" id="JASBWV010000015">
    <property type="protein sequence ID" value="KAJ9122044.1"/>
    <property type="molecule type" value="Genomic_DNA"/>
</dbReference>
<dbReference type="Proteomes" id="UP001234202">
    <property type="component" value="Unassembled WGS sequence"/>
</dbReference>
<sequence>MPDPDQLSDVSVSAIPNPANSDSYHEPPVNKFLAYNPTLGFSDTDQPQGAVLPRRRSSVSTHDRALLRRKLLPPKSSTAASTPTIPQGIPVDGETAAAASSLSNIPAFAVQPRRAKPLDTQVANHLPNSSNIMLAGPVSPEPVGRLGALSSGSEAASELSGYRSDGLLANSTAYSTAPTSVNNTPGGAILSSKFPPKSQQLPTPNTTGLVPSTTMYTSEPYVVGHSGASRLAQAAAANMAKRGMMMGKGVNDETEDGEEHPLSEKVLTRRGYQSHILFNHVFHLENRWSHLRELGQGAYGLVISAQDSLSGETIAIKMLTRVFDKAILARRCLREITLLRHLNGHENITGLIDLDVVVEDFNEINMFIEICDFGLARGFIPDPTEWDPNSQPPGGPMTEYVATRWYYIEQLNLILQTLGIPEDATLARIGSEKACAYIRTLPTYEKVPFETLYPDADPDALHLLEQLLRFDPAERISVSQALKHPYLAPYHDETDEPDCPSVFNKWEEVEGIHTLDEFKRLIAKEVEEFRKEVRTVEEWETPIESSENVEAENVEDEVEEQLDGFEQQIPEESEPSRSIIAASAVSTPNTSANASLQGTPRASVSLSQSSPSPARRVLEKVPAGTPKIAMSPRYGESSQRSQGSSQPPSSSIYRTGRRRSSVGFTDPFTRRPVSMFGLGLGMSGMTALDGSIGAAGGGGGGEGPGMSASLPRGHGTRASISSAMEHRQNKSRTSSSSSAVRPLVRTLSSLSMADLPLVHHQNTADPPPMSVSPADAPPSEAPLTFGKGSRPVSARQNSRETQDLSFERSVSSEDAFVSSEDA</sequence>
<organism evidence="1 2">
    <name type="scientific">Naganishia onofrii</name>
    <dbReference type="NCBI Taxonomy" id="1851511"/>
    <lineage>
        <taxon>Eukaryota</taxon>
        <taxon>Fungi</taxon>
        <taxon>Dikarya</taxon>
        <taxon>Basidiomycota</taxon>
        <taxon>Agaricomycotina</taxon>
        <taxon>Tremellomycetes</taxon>
        <taxon>Filobasidiales</taxon>
        <taxon>Filobasidiaceae</taxon>
        <taxon>Naganishia</taxon>
    </lineage>
</organism>
<keyword evidence="2" id="KW-1185">Reference proteome</keyword>
<comment type="caution">
    <text evidence="1">The sequence shown here is derived from an EMBL/GenBank/DDBJ whole genome shotgun (WGS) entry which is preliminary data.</text>
</comment>
<proteinExistence type="predicted"/>
<protein>
    <submittedName>
        <fullName evidence="1">Uncharacterized protein</fullName>
    </submittedName>
</protein>
<accession>A0ACC2XF35</accession>
<reference evidence="1" key="1">
    <citation type="submission" date="2023-04" db="EMBL/GenBank/DDBJ databases">
        <title>Draft Genome sequencing of Naganishia species isolated from polar environments using Oxford Nanopore Technology.</title>
        <authorList>
            <person name="Leo P."/>
            <person name="Venkateswaran K."/>
        </authorList>
    </citation>
    <scope>NUCLEOTIDE SEQUENCE</scope>
    <source>
        <strain evidence="1">DBVPG 5303</strain>
    </source>
</reference>
<evidence type="ECO:0000313" key="1">
    <source>
        <dbReference type="EMBL" id="KAJ9122044.1"/>
    </source>
</evidence>